<sequence>MGFGRGKGFSPVAPAAPSEERVYLGTRSNRTLGSTHSSWATAWTGALATKLGVYLPNYYFVSASVYESVTWWIRRGFLFFDTSDLPLTAVITAAKLGLYVVSHTTPAGINLYITQGIQGDPVLPADFAAQNTYDTILGEKLYSALVDNQYNDIDLNAAGIALINAAGAIHRQFESYDEGENSDFNDYGVNWWCQSFTPAVAHKITSVKFKMWRSGSPGTITVEIKAADASHFPTGAALCSGTFDGNTLTTSTPGAWYEITLGAGADLSEGVEYTVEIKATGGDATNLIKLRGNSAGVYLGGGAAYTLNSGGSWTAQTGYDIYFIEYDTGLASTKGTMLCLRNTSDVANTEPPSGYDARCDFHSGQKGDLYAPKLTITYHL</sequence>
<evidence type="ECO:0000313" key="2">
    <source>
        <dbReference type="EMBL" id="QJH98709.1"/>
    </source>
</evidence>
<dbReference type="EMBL" id="MT144749">
    <property type="protein sequence ID" value="QJH98709.1"/>
    <property type="molecule type" value="Genomic_DNA"/>
</dbReference>
<protein>
    <submittedName>
        <fullName evidence="1">Uncharacterized protein</fullName>
    </submittedName>
</protein>
<gene>
    <name evidence="1" type="ORF">TM448A01747_0011</name>
    <name evidence="2" type="ORF">TM448B01375_0010</name>
</gene>
<organism evidence="1">
    <name type="scientific">viral metagenome</name>
    <dbReference type="NCBI Taxonomy" id="1070528"/>
    <lineage>
        <taxon>unclassified sequences</taxon>
        <taxon>metagenomes</taxon>
        <taxon>organismal metagenomes</taxon>
    </lineage>
</organism>
<dbReference type="EMBL" id="MT144193">
    <property type="protein sequence ID" value="QJA50408.1"/>
    <property type="molecule type" value="Genomic_DNA"/>
</dbReference>
<dbReference type="NCBIfam" id="NF041539">
    <property type="entry name" value="choice_anch_R"/>
    <property type="match status" value="1"/>
</dbReference>
<proteinExistence type="predicted"/>
<evidence type="ECO:0000313" key="1">
    <source>
        <dbReference type="EMBL" id="QJA50408.1"/>
    </source>
</evidence>
<accession>A0A6H1ZSB8</accession>
<name>A0A6H1ZSB8_9ZZZZ</name>
<dbReference type="AlphaFoldDB" id="A0A6H1ZSB8"/>
<reference evidence="1" key="1">
    <citation type="submission" date="2020-03" db="EMBL/GenBank/DDBJ databases">
        <title>The deep terrestrial virosphere.</title>
        <authorList>
            <person name="Holmfeldt K."/>
            <person name="Nilsson E."/>
            <person name="Simone D."/>
            <person name="Lopez-Fernandez M."/>
            <person name="Wu X."/>
            <person name="de Brujin I."/>
            <person name="Lundin D."/>
            <person name="Andersson A."/>
            <person name="Bertilsson S."/>
            <person name="Dopson M."/>
        </authorList>
    </citation>
    <scope>NUCLEOTIDE SEQUENCE</scope>
    <source>
        <strain evidence="1">TM448A01747</strain>
        <strain evidence="2">TM448B01375</strain>
    </source>
</reference>